<dbReference type="GO" id="GO:0005524">
    <property type="term" value="F:ATP binding"/>
    <property type="evidence" value="ECO:0007669"/>
    <property type="project" value="UniProtKB-KW"/>
</dbReference>
<dbReference type="SUPFAM" id="SSF52540">
    <property type="entry name" value="P-loop containing nucleoside triphosphate hydrolases"/>
    <property type="match status" value="1"/>
</dbReference>
<keyword evidence="8" id="KW-0067">ATP-binding</keyword>
<name>A0ABP9SLE9_9ACTN</name>
<comment type="caution">
    <text evidence="8">The sequence shown here is derived from an EMBL/GenBank/DDBJ whole genome shotgun (WGS) entry which is preliminary data.</text>
</comment>
<accession>A0ABP9SLE9</accession>
<dbReference type="InterPro" id="IPR003439">
    <property type="entry name" value="ABC_transporter-like_ATP-bd"/>
</dbReference>
<keyword evidence="2 5" id="KW-0812">Transmembrane</keyword>
<gene>
    <name evidence="8" type="ORF">GCM10023322_72190</name>
</gene>
<evidence type="ECO:0000259" key="7">
    <source>
        <dbReference type="PROSITE" id="PS50929"/>
    </source>
</evidence>
<evidence type="ECO:0000256" key="5">
    <source>
        <dbReference type="SAM" id="Phobius"/>
    </source>
</evidence>
<proteinExistence type="predicted"/>
<evidence type="ECO:0000256" key="4">
    <source>
        <dbReference type="ARBA" id="ARBA00023136"/>
    </source>
</evidence>
<evidence type="ECO:0000259" key="6">
    <source>
        <dbReference type="PROSITE" id="PS50893"/>
    </source>
</evidence>
<feature type="transmembrane region" description="Helical" evidence="5">
    <location>
        <begin position="260"/>
        <end position="278"/>
    </location>
</feature>
<comment type="subcellular location">
    <subcellularLocation>
        <location evidence="1">Cell membrane</location>
        <topology evidence="1">Multi-pass membrane protein</topology>
    </subcellularLocation>
</comment>
<evidence type="ECO:0000313" key="8">
    <source>
        <dbReference type="EMBL" id="GAA5198547.1"/>
    </source>
</evidence>
<feature type="domain" description="ABC transmembrane type-1" evidence="7">
    <location>
        <begin position="32"/>
        <end position="313"/>
    </location>
</feature>
<feature type="transmembrane region" description="Helical" evidence="5">
    <location>
        <begin position="68"/>
        <end position="87"/>
    </location>
</feature>
<dbReference type="Pfam" id="PF00664">
    <property type="entry name" value="ABC_membrane"/>
    <property type="match status" value="1"/>
</dbReference>
<dbReference type="InterPro" id="IPR011527">
    <property type="entry name" value="ABC1_TM_dom"/>
</dbReference>
<organism evidence="8 9">
    <name type="scientific">Rugosimonospora acidiphila</name>
    <dbReference type="NCBI Taxonomy" id="556531"/>
    <lineage>
        <taxon>Bacteria</taxon>
        <taxon>Bacillati</taxon>
        <taxon>Actinomycetota</taxon>
        <taxon>Actinomycetes</taxon>
        <taxon>Micromonosporales</taxon>
        <taxon>Micromonosporaceae</taxon>
        <taxon>Rugosimonospora</taxon>
    </lineage>
</organism>
<sequence length="572" mass="59916">MVDAFEPPGPAATKSPLRYLWWLTVSQKRRTITGAVLGSSWMVGLTIPPCLLSRAIDEGLRAHDTVALLGWVAALFAVGVVNAGLAISRHRTMTKVRLDAAFRTTRAVVRHSTILGATLPRRVTAGEVVTIGMADVQTMARSLTATGPGVGAVVAYAVVAMLLLSISPLLATIILVGVPLLAIAIGPLLSRIQRIGGSYREQQGALTARLVDIVTGLRVLGGLGGKDTYLARYRTQSQALRATGYRVGAMTSWLDSLGTGLPALFLAVVTWVAARLAAEGSISIGELVAVYGYVAMLVVPVASFIESGSDLARAVVSARRVTRFLRMTPDQADGPGSVDAPPPGCALFDPASGIEVRPGVLTAIAGSRLADSVALIDRLGGFCDSGATWGGVPLSGIVLGQLRERVLVADNDAELFAGTVRETVAGRVDARDAAVWAAVHAAVADDIVEALPAGLDSVVLSHGGNLSGGQRQRLRLARAICAAPEILLAVEPTSAVDAHTEALLVARLRTARAGRTTVVTTTSPLILDQADAVIYLVDGRQVATGRHRYLMRAEPGYRALVSREVEVEVEAR</sequence>
<feature type="transmembrane region" description="Helical" evidence="5">
    <location>
        <begin position="143"/>
        <end position="163"/>
    </location>
</feature>
<feature type="transmembrane region" description="Helical" evidence="5">
    <location>
        <begin position="284"/>
        <end position="305"/>
    </location>
</feature>
<feature type="transmembrane region" description="Helical" evidence="5">
    <location>
        <begin position="169"/>
        <end position="190"/>
    </location>
</feature>
<evidence type="ECO:0000256" key="2">
    <source>
        <dbReference type="ARBA" id="ARBA00022692"/>
    </source>
</evidence>
<dbReference type="PANTHER" id="PTHR43394:SF1">
    <property type="entry name" value="ATP-BINDING CASSETTE SUB-FAMILY B MEMBER 10, MITOCHONDRIAL"/>
    <property type="match status" value="1"/>
</dbReference>
<evidence type="ECO:0000256" key="1">
    <source>
        <dbReference type="ARBA" id="ARBA00004651"/>
    </source>
</evidence>
<dbReference type="PROSITE" id="PS50893">
    <property type="entry name" value="ABC_TRANSPORTER_2"/>
    <property type="match status" value="1"/>
</dbReference>
<keyword evidence="3 5" id="KW-1133">Transmembrane helix</keyword>
<dbReference type="Proteomes" id="UP001501570">
    <property type="component" value="Unassembled WGS sequence"/>
</dbReference>
<dbReference type="PANTHER" id="PTHR43394">
    <property type="entry name" value="ATP-DEPENDENT PERMEASE MDL1, MITOCHONDRIAL"/>
    <property type="match status" value="1"/>
</dbReference>
<keyword evidence="9" id="KW-1185">Reference proteome</keyword>
<dbReference type="InterPro" id="IPR027417">
    <property type="entry name" value="P-loop_NTPase"/>
</dbReference>
<dbReference type="PROSITE" id="PS00211">
    <property type="entry name" value="ABC_TRANSPORTER_1"/>
    <property type="match status" value="1"/>
</dbReference>
<dbReference type="Gene3D" id="1.20.1560.10">
    <property type="entry name" value="ABC transporter type 1, transmembrane domain"/>
    <property type="match status" value="1"/>
</dbReference>
<dbReference type="Pfam" id="PF00005">
    <property type="entry name" value="ABC_tran"/>
    <property type="match status" value="1"/>
</dbReference>
<dbReference type="SUPFAM" id="SSF90123">
    <property type="entry name" value="ABC transporter transmembrane region"/>
    <property type="match status" value="1"/>
</dbReference>
<dbReference type="Gene3D" id="3.40.50.300">
    <property type="entry name" value="P-loop containing nucleotide triphosphate hydrolases"/>
    <property type="match status" value="1"/>
</dbReference>
<keyword evidence="4 5" id="KW-0472">Membrane</keyword>
<dbReference type="InterPro" id="IPR039421">
    <property type="entry name" value="Type_1_exporter"/>
</dbReference>
<keyword evidence="8" id="KW-0547">Nucleotide-binding</keyword>
<feature type="domain" description="ABC transporter" evidence="6">
    <location>
        <begin position="316"/>
        <end position="563"/>
    </location>
</feature>
<dbReference type="PROSITE" id="PS50929">
    <property type="entry name" value="ABC_TM1F"/>
    <property type="match status" value="1"/>
</dbReference>
<protein>
    <submittedName>
        <fullName evidence="8">ABC transporter ATP-binding protein</fullName>
    </submittedName>
</protein>
<reference evidence="9" key="1">
    <citation type="journal article" date="2019" name="Int. J. Syst. Evol. Microbiol.">
        <title>The Global Catalogue of Microorganisms (GCM) 10K type strain sequencing project: providing services to taxonomists for standard genome sequencing and annotation.</title>
        <authorList>
            <consortium name="The Broad Institute Genomics Platform"/>
            <consortium name="The Broad Institute Genome Sequencing Center for Infectious Disease"/>
            <person name="Wu L."/>
            <person name="Ma J."/>
        </authorList>
    </citation>
    <scope>NUCLEOTIDE SEQUENCE [LARGE SCALE GENOMIC DNA]</scope>
    <source>
        <strain evidence="9">JCM 18304</strain>
    </source>
</reference>
<evidence type="ECO:0000256" key="3">
    <source>
        <dbReference type="ARBA" id="ARBA00022989"/>
    </source>
</evidence>
<dbReference type="CDD" id="cd07346">
    <property type="entry name" value="ABC_6TM_exporters"/>
    <property type="match status" value="1"/>
</dbReference>
<dbReference type="InterPro" id="IPR017871">
    <property type="entry name" value="ABC_transporter-like_CS"/>
</dbReference>
<feature type="transmembrane region" description="Helical" evidence="5">
    <location>
        <begin position="35"/>
        <end position="56"/>
    </location>
</feature>
<evidence type="ECO:0000313" key="9">
    <source>
        <dbReference type="Proteomes" id="UP001501570"/>
    </source>
</evidence>
<dbReference type="InterPro" id="IPR036640">
    <property type="entry name" value="ABC1_TM_sf"/>
</dbReference>
<dbReference type="EMBL" id="BAABJQ010000033">
    <property type="protein sequence ID" value="GAA5198547.1"/>
    <property type="molecule type" value="Genomic_DNA"/>
</dbReference>